<dbReference type="AlphaFoldDB" id="A0A8X6KR36"/>
<organism evidence="1 2">
    <name type="scientific">Trichonephila clavata</name>
    <name type="common">Joro spider</name>
    <name type="synonym">Nephila clavata</name>
    <dbReference type="NCBI Taxonomy" id="2740835"/>
    <lineage>
        <taxon>Eukaryota</taxon>
        <taxon>Metazoa</taxon>
        <taxon>Ecdysozoa</taxon>
        <taxon>Arthropoda</taxon>
        <taxon>Chelicerata</taxon>
        <taxon>Arachnida</taxon>
        <taxon>Araneae</taxon>
        <taxon>Araneomorphae</taxon>
        <taxon>Entelegynae</taxon>
        <taxon>Araneoidea</taxon>
        <taxon>Nephilidae</taxon>
        <taxon>Trichonephila</taxon>
    </lineage>
</organism>
<reference evidence="1" key="1">
    <citation type="submission" date="2020-07" db="EMBL/GenBank/DDBJ databases">
        <title>Multicomponent nature underlies the extraordinary mechanical properties of spider dragline silk.</title>
        <authorList>
            <person name="Kono N."/>
            <person name="Nakamura H."/>
            <person name="Mori M."/>
            <person name="Yoshida Y."/>
            <person name="Ohtoshi R."/>
            <person name="Malay A.D."/>
            <person name="Moran D.A.P."/>
            <person name="Tomita M."/>
            <person name="Numata K."/>
            <person name="Arakawa K."/>
        </authorList>
    </citation>
    <scope>NUCLEOTIDE SEQUENCE</scope>
</reference>
<evidence type="ECO:0000313" key="2">
    <source>
        <dbReference type="Proteomes" id="UP000887116"/>
    </source>
</evidence>
<dbReference type="Proteomes" id="UP000887116">
    <property type="component" value="Unassembled WGS sequence"/>
</dbReference>
<keyword evidence="2" id="KW-1185">Reference proteome</keyword>
<gene>
    <name evidence="1" type="ORF">TNCT_146861</name>
</gene>
<proteinExistence type="predicted"/>
<protein>
    <submittedName>
        <fullName evidence="1">Uncharacterized protein</fullName>
    </submittedName>
</protein>
<dbReference type="EMBL" id="BMAO01022294">
    <property type="protein sequence ID" value="GFQ80956.1"/>
    <property type="molecule type" value="Genomic_DNA"/>
</dbReference>
<sequence length="68" mass="8279">MRPGSKQSLARKFSGFFCDEIIRIACRFKNLRQVLESLTWNKRFRKSFPWHPKCWNRMSKNDPQTLLF</sequence>
<name>A0A8X6KR36_TRICU</name>
<comment type="caution">
    <text evidence="1">The sequence shown here is derived from an EMBL/GenBank/DDBJ whole genome shotgun (WGS) entry which is preliminary data.</text>
</comment>
<evidence type="ECO:0000313" key="1">
    <source>
        <dbReference type="EMBL" id="GFQ80956.1"/>
    </source>
</evidence>
<accession>A0A8X6KR36</accession>